<gene>
    <name evidence="1" type="ORF">C3942_07130</name>
</gene>
<dbReference type="Proteomes" id="UP000238220">
    <property type="component" value="Unassembled WGS sequence"/>
</dbReference>
<dbReference type="EMBL" id="PSNW01000003">
    <property type="protein sequence ID" value="PPE74781.1"/>
    <property type="molecule type" value="Genomic_DNA"/>
</dbReference>
<organism evidence="1 2">
    <name type="scientific">Solimonas fluminis</name>
    <dbReference type="NCBI Taxonomy" id="2086571"/>
    <lineage>
        <taxon>Bacteria</taxon>
        <taxon>Pseudomonadati</taxon>
        <taxon>Pseudomonadota</taxon>
        <taxon>Gammaproteobacteria</taxon>
        <taxon>Nevskiales</taxon>
        <taxon>Nevskiaceae</taxon>
        <taxon>Solimonas</taxon>
    </lineage>
</organism>
<protein>
    <submittedName>
        <fullName evidence="1">DUF1329 domain-containing protein</fullName>
    </submittedName>
</protein>
<evidence type="ECO:0000313" key="2">
    <source>
        <dbReference type="Proteomes" id="UP000238220"/>
    </source>
</evidence>
<reference evidence="1 2" key="1">
    <citation type="submission" date="2018-02" db="EMBL/GenBank/DDBJ databases">
        <title>Genome sequencing of Solimonas sp. HR-BB.</title>
        <authorList>
            <person name="Lee Y."/>
            <person name="Jeon C.O."/>
        </authorList>
    </citation>
    <scope>NUCLEOTIDE SEQUENCE [LARGE SCALE GENOMIC DNA]</scope>
    <source>
        <strain evidence="1 2">HR-BB</strain>
    </source>
</reference>
<comment type="caution">
    <text evidence="1">The sequence shown here is derived from an EMBL/GenBank/DDBJ whole genome shotgun (WGS) entry which is preliminary data.</text>
</comment>
<dbReference type="AlphaFoldDB" id="A0A2S5TII8"/>
<dbReference type="InterPro" id="IPR010752">
    <property type="entry name" value="DUF1329"/>
</dbReference>
<name>A0A2S5TII8_9GAMM</name>
<dbReference type="Pfam" id="PF07044">
    <property type="entry name" value="DUF1329"/>
    <property type="match status" value="1"/>
</dbReference>
<keyword evidence="2" id="KW-1185">Reference proteome</keyword>
<proteinExistence type="predicted"/>
<accession>A0A2S5TII8</accession>
<dbReference type="OrthoDB" id="178023at2"/>
<dbReference type="CDD" id="cd16329">
    <property type="entry name" value="LolA_like"/>
    <property type="match status" value="1"/>
</dbReference>
<evidence type="ECO:0000313" key="1">
    <source>
        <dbReference type="EMBL" id="PPE74781.1"/>
    </source>
</evidence>
<sequence>MALALALTGTVFAKSTSGEAAKLDGDTLTCAGALRAGSDSGVAPYTGQWLDGWPGITPAERIGYTAGPYAAEKPLFTITAANMAEHAVRLTPGQQKMLKAYPDFRIPVYPSHRDFRMPDWACEVTKKNAASAQVKPNGKGLEGINAGIAFPFPASGLEAIWNVATVRRPASEQVVNDIAAVYPNGAITMAQQFYMSMNPSHGPDSIKPFSDKVQAYFLSEFYAPPRDKGFISTGWQPNDFTDDATSAWQYLPGTRRVRQAPNICCDYPVPPAGMHTVDDNYIFNGSPERYDWKLVGRQEFYMPSHMFRINDPTLKYKDVLGKQGINPELLRFELHRVWVIEGNLKPGMRHVYKKRVIYADEDTWLPAWGDNYDSRGELWRSKYIAYRYAPNAQAYHRTVAVYHDLKSHAYEATYLVNEVGKDNWWKVNDFSLKPEMFGPKAAQSRGR</sequence>
<dbReference type="Gene3D" id="2.50.20.10">
    <property type="entry name" value="Lipoprotein localisation LolA/LolB/LppX"/>
    <property type="match status" value="1"/>
</dbReference>